<comment type="caution">
    <text evidence="1">The sequence shown here is derived from an EMBL/GenBank/DDBJ whole genome shotgun (WGS) entry which is preliminary data.</text>
</comment>
<accession>A0A0F9HHR3</accession>
<evidence type="ECO:0000313" key="1">
    <source>
        <dbReference type="EMBL" id="KKL74697.1"/>
    </source>
</evidence>
<sequence>MRSCGDCESYQLTRENHGECRYNPPTAFMLALPSGPPILGPMGSAKAVGVKMSFPAAWPLVQANLWCCKFKAASEDEKLNRAVGAAGSDAN</sequence>
<dbReference type="AlphaFoldDB" id="A0A0F9HHR3"/>
<name>A0A0F9HHR3_9ZZZZ</name>
<reference evidence="1" key="1">
    <citation type="journal article" date="2015" name="Nature">
        <title>Complex archaea that bridge the gap between prokaryotes and eukaryotes.</title>
        <authorList>
            <person name="Spang A."/>
            <person name="Saw J.H."/>
            <person name="Jorgensen S.L."/>
            <person name="Zaremba-Niedzwiedzka K."/>
            <person name="Martijn J."/>
            <person name="Lind A.E."/>
            <person name="van Eijk R."/>
            <person name="Schleper C."/>
            <person name="Guy L."/>
            <person name="Ettema T.J."/>
        </authorList>
    </citation>
    <scope>NUCLEOTIDE SEQUENCE</scope>
</reference>
<protein>
    <submittedName>
        <fullName evidence="1">Uncharacterized protein</fullName>
    </submittedName>
</protein>
<gene>
    <name evidence="1" type="ORF">LCGC14_2062300</name>
</gene>
<proteinExistence type="predicted"/>
<organism evidence="1">
    <name type="scientific">marine sediment metagenome</name>
    <dbReference type="NCBI Taxonomy" id="412755"/>
    <lineage>
        <taxon>unclassified sequences</taxon>
        <taxon>metagenomes</taxon>
        <taxon>ecological metagenomes</taxon>
    </lineage>
</organism>
<dbReference type="EMBL" id="LAZR01024569">
    <property type="protein sequence ID" value="KKL74697.1"/>
    <property type="molecule type" value="Genomic_DNA"/>
</dbReference>